<evidence type="ECO:0000259" key="9">
    <source>
        <dbReference type="PROSITE" id="PS51194"/>
    </source>
</evidence>
<dbReference type="Gene3D" id="3.40.50.300">
    <property type="entry name" value="P-loop containing nucleotide triphosphate hydrolases"/>
    <property type="match status" value="2"/>
</dbReference>
<evidence type="ECO:0000256" key="7">
    <source>
        <dbReference type="SAM" id="MobiDB-lite"/>
    </source>
</evidence>
<dbReference type="GO" id="GO:0016787">
    <property type="term" value="F:hydrolase activity"/>
    <property type="evidence" value="ECO:0007669"/>
    <property type="project" value="UniProtKB-KW"/>
</dbReference>
<keyword evidence="2" id="KW-0378">Hydrolase</keyword>
<keyword evidence="4" id="KW-0067">ATP-binding</keyword>
<dbReference type="Pfam" id="PF00271">
    <property type="entry name" value="Helicase_C"/>
    <property type="match status" value="1"/>
</dbReference>
<evidence type="ECO:0000256" key="1">
    <source>
        <dbReference type="ARBA" id="ARBA00022741"/>
    </source>
</evidence>
<dbReference type="GO" id="GO:0005829">
    <property type="term" value="C:cytosol"/>
    <property type="evidence" value="ECO:0007669"/>
    <property type="project" value="TreeGrafter"/>
</dbReference>
<feature type="domain" description="DEAD-box RNA helicase Q" evidence="10">
    <location>
        <begin position="1"/>
        <end position="29"/>
    </location>
</feature>
<feature type="domain" description="Helicase C-terminal" evidence="9">
    <location>
        <begin position="229"/>
        <end position="373"/>
    </location>
</feature>
<feature type="domain" description="Helicase ATP-binding" evidence="8">
    <location>
        <begin position="32"/>
        <end position="203"/>
    </location>
</feature>
<dbReference type="PANTHER" id="PTHR47959">
    <property type="entry name" value="ATP-DEPENDENT RNA HELICASE RHLE-RELATED"/>
    <property type="match status" value="1"/>
</dbReference>
<evidence type="ECO:0000313" key="12">
    <source>
        <dbReference type="Proteomes" id="UP000000739"/>
    </source>
</evidence>
<dbReference type="InterPro" id="IPR001650">
    <property type="entry name" value="Helicase_C-like"/>
</dbReference>
<name>B8FF91_DESAL</name>
<sequence>MNFTNFGFHKHVAAGISAAGYSTPTPIQEKAIPQVMQGRDLMGLAQTGTGKTAAFVLPILHRLMQKPGNGVRALIIAPTRELAEQTHEAINTLGAHTNLKSVSVYGGVNLQRQVKQLKQSDIVVACPGRLLDHIGRKNVDLSRVEMLVLDEADQMFDMGFLPDIRKILTFLPRKGRQTLMFSATMPAQIKRLAGEVLHNHVLVQIGHVAPADTVKHAFYPVAQHLKTALLLQLLGSTGTESVLVFTRTKYKAKQLGNKLTKAGFSSASLQGNLSQSRRVDAMNGFKSGKYQVLVATDIAARGIDVANVSHVINYDMPSTPETYMHRIGRTGRAKRRGEAFTFITNDDRQMVRAVNRAVGSNVEQRTIHDFNYQASTPETGRQAAQATPRQPMKKKKSRQDFPPVEVRRKSDSKRRANREAKGAFTWVSAG</sequence>
<keyword evidence="3 11" id="KW-0347">Helicase</keyword>
<keyword evidence="1" id="KW-0547">Nucleotide-binding</keyword>
<dbReference type="GO" id="GO:0005524">
    <property type="term" value="F:ATP binding"/>
    <property type="evidence" value="ECO:0007669"/>
    <property type="project" value="UniProtKB-KW"/>
</dbReference>
<dbReference type="PROSITE" id="PS51192">
    <property type="entry name" value="HELICASE_ATP_BIND_1"/>
    <property type="match status" value="1"/>
</dbReference>
<dbReference type="InterPro" id="IPR044742">
    <property type="entry name" value="DEAD/DEAH_RhlB"/>
</dbReference>
<dbReference type="eggNOG" id="COG0513">
    <property type="taxonomic scope" value="Bacteria"/>
</dbReference>
<dbReference type="KEGG" id="dal:Dalk_2458"/>
<feature type="short sequence motif" description="Q motif" evidence="6">
    <location>
        <begin position="1"/>
        <end position="29"/>
    </location>
</feature>
<dbReference type="EMBL" id="CP001322">
    <property type="protein sequence ID" value="ACL04151.1"/>
    <property type="molecule type" value="Genomic_DNA"/>
</dbReference>
<organism evidence="11 12">
    <name type="scientific">Desulfatibacillum aliphaticivorans</name>
    <dbReference type="NCBI Taxonomy" id="218208"/>
    <lineage>
        <taxon>Bacteria</taxon>
        <taxon>Pseudomonadati</taxon>
        <taxon>Thermodesulfobacteriota</taxon>
        <taxon>Desulfobacteria</taxon>
        <taxon>Desulfobacterales</taxon>
        <taxon>Desulfatibacillaceae</taxon>
        <taxon>Desulfatibacillum</taxon>
    </lineage>
</organism>
<comment type="similarity">
    <text evidence="5">Belongs to the DEAD box helicase family.</text>
</comment>
<dbReference type="InterPro" id="IPR050079">
    <property type="entry name" value="DEAD_box_RNA_helicase"/>
</dbReference>
<dbReference type="InterPro" id="IPR014014">
    <property type="entry name" value="RNA_helicase_DEAD_Q_motif"/>
</dbReference>
<evidence type="ECO:0000256" key="4">
    <source>
        <dbReference type="ARBA" id="ARBA00022840"/>
    </source>
</evidence>
<evidence type="ECO:0000256" key="5">
    <source>
        <dbReference type="ARBA" id="ARBA00038437"/>
    </source>
</evidence>
<dbReference type="PROSITE" id="PS51195">
    <property type="entry name" value="Q_MOTIF"/>
    <property type="match status" value="1"/>
</dbReference>
<evidence type="ECO:0000259" key="10">
    <source>
        <dbReference type="PROSITE" id="PS51195"/>
    </source>
</evidence>
<dbReference type="SMART" id="SM00490">
    <property type="entry name" value="HELICc"/>
    <property type="match status" value="1"/>
</dbReference>
<dbReference type="Proteomes" id="UP000000739">
    <property type="component" value="Chromosome"/>
</dbReference>
<dbReference type="PANTHER" id="PTHR47959:SF13">
    <property type="entry name" value="ATP-DEPENDENT RNA HELICASE RHLE"/>
    <property type="match status" value="1"/>
</dbReference>
<feature type="compositionally biased region" description="Basic and acidic residues" evidence="7">
    <location>
        <begin position="405"/>
        <end position="421"/>
    </location>
</feature>
<feature type="region of interest" description="Disordered" evidence="7">
    <location>
        <begin position="371"/>
        <end position="430"/>
    </location>
</feature>
<dbReference type="RefSeq" id="WP_015947225.1">
    <property type="nucleotide sequence ID" value="NC_011768.1"/>
</dbReference>
<dbReference type="AlphaFoldDB" id="B8FF91"/>
<proteinExistence type="inferred from homology"/>
<dbReference type="HOGENOM" id="CLU_003041_28_3_7"/>
<evidence type="ECO:0000256" key="2">
    <source>
        <dbReference type="ARBA" id="ARBA00022801"/>
    </source>
</evidence>
<dbReference type="InterPro" id="IPR014001">
    <property type="entry name" value="Helicase_ATP-bd"/>
</dbReference>
<dbReference type="Pfam" id="PF00270">
    <property type="entry name" value="DEAD"/>
    <property type="match status" value="1"/>
</dbReference>
<dbReference type="GO" id="GO:0003724">
    <property type="term" value="F:RNA helicase activity"/>
    <property type="evidence" value="ECO:0007669"/>
    <property type="project" value="InterPro"/>
</dbReference>
<evidence type="ECO:0000259" key="8">
    <source>
        <dbReference type="PROSITE" id="PS51192"/>
    </source>
</evidence>
<dbReference type="InterPro" id="IPR027417">
    <property type="entry name" value="P-loop_NTPase"/>
</dbReference>
<keyword evidence="12" id="KW-1185">Reference proteome</keyword>
<dbReference type="PROSITE" id="PS51194">
    <property type="entry name" value="HELICASE_CTER"/>
    <property type="match status" value="1"/>
</dbReference>
<dbReference type="InterPro" id="IPR011545">
    <property type="entry name" value="DEAD/DEAH_box_helicase_dom"/>
</dbReference>
<dbReference type="CDD" id="cd18787">
    <property type="entry name" value="SF2_C_DEAD"/>
    <property type="match status" value="1"/>
</dbReference>
<reference evidence="11 12" key="1">
    <citation type="journal article" date="2012" name="Environ. Microbiol.">
        <title>The genome sequence of Desulfatibacillum alkenivorans AK-01: a blueprint for anaerobic alkane oxidation.</title>
        <authorList>
            <person name="Callaghan A.V."/>
            <person name="Morris B.E."/>
            <person name="Pereira I.A."/>
            <person name="McInerney M.J."/>
            <person name="Austin R.N."/>
            <person name="Groves J.T."/>
            <person name="Kukor J.J."/>
            <person name="Suflita J.M."/>
            <person name="Young L.Y."/>
            <person name="Zylstra G.J."/>
            <person name="Wawrik B."/>
        </authorList>
    </citation>
    <scope>NUCLEOTIDE SEQUENCE [LARGE SCALE GENOMIC DNA]</scope>
    <source>
        <strain evidence="11 12">AK-01</strain>
    </source>
</reference>
<evidence type="ECO:0000256" key="3">
    <source>
        <dbReference type="ARBA" id="ARBA00022806"/>
    </source>
</evidence>
<dbReference type="SMART" id="SM00487">
    <property type="entry name" value="DEXDc"/>
    <property type="match status" value="1"/>
</dbReference>
<dbReference type="GO" id="GO:0003676">
    <property type="term" value="F:nucleic acid binding"/>
    <property type="evidence" value="ECO:0007669"/>
    <property type="project" value="InterPro"/>
</dbReference>
<gene>
    <name evidence="11" type="ordered locus">Dalk_2458</name>
</gene>
<dbReference type="CDD" id="cd00268">
    <property type="entry name" value="DEADc"/>
    <property type="match status" value="1"/>
</dbReference>
<evidence type="ECO:0000313" key="11">
    <source>
        <dbReference type="EMBL" id="ACL04151.1"/>
    </source>
</evidence>
<protein>
    <submittedName>
        <fullName evidence="11">DEAD/DEAH box helicase domain protein</fullName>
    </submittedName>
</protein>
<feature type="compositionally biased region" description="Polar residues" evidence="7">
    <location>
        <begin position="372"/>
        <end position="388"/>
    </location>
</feature>
<evidence type="ECO:0000256" key="6">
    <source>
        <dbReference type="PROSITE-ProRule" id="PRU00552"/>
    </source>
</evidence>
<accession>B8FF91</accession>
<dbReference type="SUPFAM" id="SSF52540">
    <property type="entry name" value="P-loop containing nucleoside triphosphate hydrolases"/>
    <property type="match status" value="1"/>
</dbReference>